<comment type="caution">
    <text evidence="1">The sequence shown here is derived from an EMBL/GenBank/DDBJ whole genome shotgun (WGS) entry which is preliminary data.</text>
</comment>
<proteinExistence type="predicted"/>
<dbReference type="AlphaFoldDB" id="A0A512MHM1"/>
<sequence length="187" mass="21220">MSIADIKTVKPLQLWEEFRSAFCAALDLNSREGLGQMWENIKAKTSFYEGTLMPMITKSLGYGLEFERFRFDYTFVDENGIPLIVVESENAHAKASHEINCLCNLAAPLKVLVLSCDWQRSEKITHLPVWQAIIQKNHAVVSVDCLYGIIVGEWDEPEDALLTYSFMLLDNKGAVIDEHIHSVHHPV</sequence>
<accession>A0A512MHM1</accession>
<evidence type="ECO:0000313" key="1">
    <source>
        <dbReference type="EMBL" id="GEP46237.1"/>
    </source>
</evidence>
<dbReference type="OrthoDB" id="9899310at2"/>
<protein>
    <submittedName>
        <fullName evidence="1">Uncharacterized protein</fullName>
    </submittedName>
</protein>
<keyword evidence="2" id="KW-1185">Reference proteome</keyword>
<evidence type="ECO:0000313" key="2">
    <source>
        <dbReference type="Proteomes" id="UP000321577"/>
    </source>
</evidence>
<dbReference type="RefSeq" id="WP_146855916.1">
    <property type="nucleotide sequence ID" value="NZ_BKAG01000078.1"/>
</dbReference>
<name>A0A512MHM1_9BACT</name>
<gene>
    <name evidence="1" type="ORF">BGE01nite_55280</name>
</gene>
<reference evidence="1 2" key="1">
    <citation type="submission" date="2019-07" db="EMBL/GenBank/DDBJ databases">
        <title>Whole genome shotgun sequence of Brevifollis gellanilyticus NBRC 108608.</title>
        <authorList>
            <person name="Hosoyama A."/>
            <person name="Uohara A."/>
            <person name="Ohji S."/>
            <person name="Ichikawa N."/>
        </authorList>
    </citation>
    <scope>NUCLEOTIDE SEQUENCE [LARGE SCALE GENOMIC DNA]</scope>
    <source>
        <strain evidence="1 2">NBRC 108608</strain>
    </source>
</reference>
<dbReference type="EMBL" id="BKAG01000078">
    <property type="protein sequence ID" value="GEP46237.1"/>
    <property type="molecule type" value="Genomic_DNA"/>
</dbReference>
<dbReference type="Proteomes" id="UP000321577">
    <property type="component" value="Unassembled WGS sequence"/>
</dbReference>
<organism evidence="1 2">
    <name type="scientific">Brevifollis gellanilyticus</name>
    <dbReference type="NCBI Taxonomy" id="748831"/>
    <lineage>
        <taxon>Bacteria</taxon>
        <taxon>Pseudomonadati</taxon>
        <taxon>Verrucomicrobiota</taxon>
        <taxon>Verrucomicrobiia</taxon>
        <taxon>Verrucomicrobiales</taxon>
        <taxon>Verrucomicrobiaceae</taxon>
    </lineage>
</organism>